<accession>A0A6S6Y2H1</accession>
<keyword evidence="3" id="KW-0732">Signal</keyword>
<dbReference type="OrthoDB" id="9780507at2"/>
<evidence type="ECO:0000313" key="5">
    <source>
        <dbReference type="EMBL" id="CAB1369523.1"/>
    </source>
</evidence>
<evidence type="ECO:0000259" key="4">
    <source>
        <dbReference type="SMART" id="SM00014"/>
    </source>
</evidence>
<reference evidence="5 6" key="1">
    <citation type="submission" date="2020-03" db="EMBL/GenBank/DDBJ databases">
        <authorList>
            <consortium name="Genoscope - CEA"/>
            <person name="William W."/>
        </authorList>
    </citation>
    <scope>NUCLEOTIDE SEQUENCE [LARGE SCALE GENOMIC DNA]</scope>
    <source>
        <strain evidence="6">DSM 16959</strain>
    </source>
</reference>
<feature type="domain" description="Phosphatidic acid phosphatase type 2/haloperoxidase" evidence="4">
    <location>
        <begin position="121"/>
        <end position="232"/>
    </location>
</feature>
<dbReference type="InterPro" id="IPR036938">
    <property type="entry name" value="PAP2/HPO_sf"/>
</dbReference>
<dbReference type="InterPro" id="IPR000326">
    <property type="entry name" value="PAP2/HPO"/>
</dbReference>
<evidence type="ECO:0000256" key="1">
    <source>
        <dbReference type="PIRNR" id="PIRNR000897"/>
    </source>
</evidence>
<sequence length="271" mass="28583">MKSSLLMLLVVAVCAHAHGATESAGSAATVGKGPYPGFAPGYLTPQEQLDSKAMLPPPPVQGSSAQAADEDAKQAAATLRGTPRWQWASKDAELMFPKAAGTFSCALGLPIDEGTSPNLTTLLRRSLVDAGFGTRDAKHLHQRARPFVAKSEATCTPDQEPYLRKDGSYPSGHAAIGWAWGLILAELAPERADALVQRGYDFGESRRICNVHWASDVAAGRLFGSAVVARLHANMEFATQLAEAKREVAAARAAGLPPKKDCAAEAQALGR</sequence>
<proteinExistence type="inferred from homology"/>
<comment type="similarity">
    <text evidence="1">Belongs to the class A bacterial acid phosphatase family.</text>
</comment>
<feature type="signal peptide" evidence="3">
    <location>
        <begin position="1"/>
        <end position="17"/>
    </location>
</feature>
<evidence type="ECO:0000313" key="6">
    <source>
        <dbReference type="Proteomes" id="UP000515733"/>
    </source>
</evidence>
<dbReference type="RefSeq" id="WP_145771367.1">
    <property type="nucleotide sequence ID" value="NZ_LR778301.1"/>
</dbReference>
<dbReference type="CDD" id="cd03397">
    <property type="entry name" value="PAP2_acid_phosphatase"/>
    <property type="match status" value="1"/>
</dbReference>
<dbReference type="SUPFAM" id="SSF48317">
    <property type="entry name" value="Acid phosphatase/Vanadium-dependent haloperoxidase"/>
    <property type="match status" value="1"/>
</dbReference>
<dbReference type="EC" id="3.1.3.2" evidence="1"/>
<dbReference type="GO" id="GO:0003993">
    <property type="term" value="F:acid phosphatase activity"/>
    <property type="evidence" value="ECO:0007669"/>
    <property type="project" value="UniProtKB-EC"/>
</dbReference>
<dbReference type="Proteomes" id="UP000515733">
    <property type="component" value="Chromosome"/>
</dbReference>
<name>A0A6S6Y2H1_9PROT</name>
<protein>
    <recommendedName>
        <fullName evidence="1">Acid phosphatase</fullName>
        <ecNumber evidence="1">3.1.3.2</ecNumber>
    </recommendedName>
</protein>
<dbReference type="Pfam" id="PF01569">
    <property type="entry name" value="PAP2"/>
    <property type="match status" value="1"/>
</dbReference>
<dbReference type="KEGG" id="doe:DENOEST_2358"/>
<feature type="chain" id="PRO_5028192635" description="Acid phosphatase" evidence="3">
    <location>
        <begin position="18"/>
        <end position="271"/>
    </location>
</feature>
<dbReference type="EMBL" id="LR778301">
    <property type="protein sequence ID" value="CAB1369523.1"/>
    <property type="molecule type" value="Genomic_DNA"/>
</dbReference>
<keyword evidence="1 5" id="KW-0378">Hydrolase</keyword>
<dbReference type="SMART" id="SM00014">
    <property type="entry name" value="acidPPc"/>
    <property type="match status" value="1"/>
</dbReference>
<evidence type="ECO:0000256" key="3">
    <source>
        <dbReference type="SAM" id="SignalP"/>
    </source>
</evidence>
<dbReference type="GO" id="GO:0030288">
    <property type="term" value="C:outer membrane-bounded periplasmic space"/>
    <property type="evidence" value="ECO:0007669"/>
    <property type="project" value="InterPro"/>
</dbReference>
<evidence type="ECO:0000256" key="2">
    <source>
        <dbReference type="SAM" id="MobiDB-lite"/>
    </source>
</evidence>
<keyword evidence="6" id="KW-1185">Reference proteome</keyword>
<feature type="region of interest" description="Disordered" evidence="2">
    <location>
        <begin position="49"/>
        <end position="72"/>
    </location>
</feature>
<organism evidence="5 6">
    <name type="scientific">Denitratisoma oestradiolicum</name>
    <dbReference type="NCBI Taxonomy" id="311182"/>
    <lineage>
        <taxon>Bacteria</taxon>
        <taxon>Pseudomonadati</taxon>
        <taxon>Pseudomonadota</taxon>
        <taxon>Betaproteobacteria</taxon>
        <taxon>Nitrosomonadales</taxon>
        <taxon>Sterolibacteriaceae</taxon>
        <taxon>Denitratisoma</taxon>
    </lineage>
</organism>
<dbReference type="Gene3D" id="1.20.144.10">
    <property type="entry name" value="Phosphatidic acid phosphatase type 2/haloperoxidase"/>
    <property type="match status" value="1"/>
</dbReference>
<comment type="catalytic activity">
    <reaction evidence="1">
        <text>a phosphate monoester + H2O = an alcohol + phosphate</text>
        <dbReference type="Rhea" id="RHEA:15017"/>
        <dbReference type="ChEBI" id="CHEBI:15377"/>
        <dbReference type="ChEBI" id="CHEBI:30879"/>
        <dbReference type="ChEBI" id="CHEBI:43474"/>
        <dbReference type="ChEBI" id="CHEBI:67140"/>
        <dbReference type="EC" id="3.1.3.2"/>
    </reaction>
</comment>
<gene>
    <name evidence="5" type="ORF">DENOEST_2358</name>
</gene>
<dbReference type="PIRSF" id="PIRSF000897">
    <property type="entry name" value="Acid_Ptase_ClsA"/>
    <property type="match status" value="1"/>
</dbReference>
<dbReference type="PRINTS" id="PR00483">
    <property type="entry name" value="BACPHPHTASE"/>
</dbReference>
<dbReference type="InterPro" id="IPR001011">
    <property type="entry name" value="Acid_Pase_classA_bac"/>
</dbReference>
<dbReference type="AlphaFoldDB" id="A0A6S6Y2H1"/>